<evidence type="ECO:0000256" key="3">
    <source>
        <dbReference type="ARBA" id="ARBA00012438"/>
    </source>
</evidence>
<evidence type="ECO:0000259" key="11">
    <source>
        <dbReference type="PROSITE" id="PS50109"/>
    </source>
</evidence>
<comment type="caution">
    <text evidence="12">The sequence shown here is derived from an EMBL/GenBank/DDBJ whole genome shotgun (WGS) entry which is preliminary data.</text>
</comment>
<dbReference type="Gene3D" id="3.30.565.10">
    <property type="entry name" value="Histidine kinase-like ATPase, C-terminal domain"/>
    <property type="match status" value="1"/>
</dbReference>
<keyword evidence="8 10" id="KW-1133">Transmembrane helix</keyword>
<dbReference type="PANTHER" id="PTHR45436:SF5">
    <property type="entry name" value="SENSOR HISTIDINE KINASE TRCS"/>
    <property type="match status" value="1"/>
</dbReference>
<feature type="transmembrane region" description="Helical" evidence="10">
    <location>
        <begin position="168"/>
        <end position="191"/>
    </location>
</feature>
<organism evidence="12 13">
    <name type="scientific">Paracoccus spongiarum</name>
    <dbReference type="NCBI Taxonomy" id="3064387"/>
    <lineage>
        <taxon>Bacteria</taxon>
        <taxon>Pseudomonadati</taxon>
        <taxon>Pseudomonadota</taxon>
        <taxon>Alphaproteobacteria</taxon>
        <taxon>Rhodobacterales</taxon>
        <taxon>Paracoccaceae</taxon>
        <taxon>Paracoccus</taxon>
    </lineage>
</organism>
<evidence type="ECO:0000256" key="5">
    <source>
        <dbReference type="ARBA" id="ARBA00022679"/>
    </source>
</evidence>
<sequence>MRPASLRWRLMLAGGVAVLVVLALSALGLTVLFDRHAERVAVADLKARATALAAMAEPRGDAPPRLGPPPRDPLYERPFSGHYWQISLGDALARSRSLWDAALPLADDPPPPGRWRIGSADGPRGQRLLLAETSLLVGGGAQPVTMHIAVAEDRAELAAARQSFLGDLVPFLALLGGLLVATFAAQAGIGLRPLARIGARVDSLAQGLRPRIGGDLPAEVMPLAGQIDRLLDDRDRELARARHRAGDLAHGFKTPLQALLGDAAQLRDRGQAGIAAEIEAVVLTMRRHVDRELARARIQSDRGHAACHPAEVLSRLVRVLRRMPEGARLDWRLDAPAGLKARIDADDLTEALGALMENAMRHAATRVEARLHAEAGRVLVAIRDDGPGVPDTALGGLQDRGVRLDEGGDGQGIGLAITAEIVEAAGGRLRLENAGPGLRAIMALPRAG</sequence>
<dbReference type="PANTHER" id="PTHR45436">
    <property type="entry name" value="SENSOR HISTIDINE KINASE YKOH"/>
    <property type="match status" value="1"/>
</dbReference>
<keyword evidence="5" id="KW-0808">Transferase</keyword>
<comment type="subcellular location">
    <subcellularLocation>
        <location evidence="2">Membrane</location>
    </subcellularLocation>
</comment>
<dbReference type="GO" id="GO:0016301">
    <property type="term" value="F:kinase activity"/>
    <property type="evidence" value="ECO:0007669"/>
    <property type="project" value="UniProtKB-KW"/>
</dbReference>
<dbReference type="InterPro" id="IPR050428">
    <property type="entry name" value="TCS_sensor_his_kinase"/>
</dbReference>
<feature type="domain" description="Histidine kinase" evidence="11">
    <location>
        <begin position="247"/>
        <end position="448"/>
    </location>
</feature>
<dbReference type="InterPro" id="IPR036890">
    <property type="entry name" value="HATPase_C_sf"/>
</dbReference>
<evidence type="ECO:0000313" key="12">
    <source>
        <dbReference type="EMBL" id="MDP5305758.1"/>
    </source>
</evidence>
<keyword evidence="13" id="KW-1185">Reference proteome</keyword>
<evidence type="ECO:0000256" key="10">
    <source>
        <dbReference type="SAM" id="Phobius"/>
    </source>
</evidence>
<dbReference type="InterPro" id="IPR005467">
    <property type="entry name" value="His_kinase_dom"/>
</dbReference>
<keyword evidence="6 10" id="KW-0812">Transmembrane</keyword>
<evidence type="ECO:0000313" key="13">
    <source>
        <dbReference type="Proteomes" id="UP001224997"/>
    </source>
</evidence>
<name>A0ABT9J7H2_9RHOB</name>
<dbReference type="SMART" id="SM00387">
    <property type="entry name" value="HATPase_c"/>
    <property type="match status" value="1"/>
</dbReference>
<evidence type="ECO:0000256" key="7">
    <source>
        <dbReference type="ARBA" id="ARBA00022777"/>
    </source>
</evidence>
<dbReference type="Proteomes" id="UP001224997">
    <property type="component" value="Unassembled WGS sequence"/>
</dbReference>
<proteinExistence type="predicted"/>
<dbReference type="InterPro" id="IPR004358">
    <property type="entry name" value="Sig_transdc_His_kin-like_C"/>
</dbReference>
<dbReference type="SUPFAM" id="SSF55874">
    <property type="entry name" value="ATPase domain of HSP90 chaperone/DNA topoisomerase II/histidine kinase"/>
    <property type="match status" value="1"/>
</dbReference>
<evidence type="ECO:0000256" key="1">
    <source>
        <dbReference type="ARBA" id="ARBA00000085"/>
    </source>
</evidence>
<gene>
    <name evidence="12" type="ORF">Q5Y72_01415</name>
</gene>
<evidence type="ECO:0000256" key="4">
    <source>
        <dbReference type="ARBA" id="ARBA00022553"/>
    </source>
</evidence>
<protein>
    <recommendedName>
        <fullName evidence="3">histidine kinase</fullName>
        <ecNumber evidence="3">2.7.13.3</ecNumber>
    </recommendedName>
</protein>
<dbReference type="RefSeq" id="WP_305961632.1">
    <property type="nucleotide sequence ID" value="NZ_JAVAMQ010000001.1"/>
</dbReference>
<evidence type="ECO:0000256" key="9">
    <source>
        <dbReference type="ARBA" id="ARBA00023136"/>
    </source>
</evidence>
<dbReference type="PROSITE" id="PS50109">
    <property type="entry name" value="HIS_KIN"/>
    <property type="match status" value="1"/>
</dbReference>
<keyword evidence="7 12" id="KW-0418">Kinase</keyword>
<dbReference type="EC" id="2.7.13.3" evidence="3"/>
<evidence type="ECO:0000256" key="8">
    <source>
        <dbReference type="ARBA" id="ARBA00022989"/>
    </source>
</evidence>
<keyword evidence="9 10" id="KW-0472">Membrane</keyword>
<dbReference type="PRINTS" id="PR00344">
    <property type="entry name" value="BCTRLSENSOR"/>
</dbReference>
<dbReference type="EMBL" id="JAVAMQ010000001">
    <property type="protein sequence ID" value="MDP5305758.1"/>
    <property type="molecule type" value="Genomic_DNA"/>
</dbReference>
<keyword evidence="4" id="KW-0597">Phosphoprotein</keyword>
<accession>A0ABT9J7H2</accession>
<reference evidence="12 13" key="1">
    <citation type="submission" date="2023-08" db="EMBL/GenBank/DDBJ databases">
        <authorList>
            <person name="Park J.-S."/>
        </authorList>
    </citation>
    <scope>NUCLEOTIDE SEQUENCE [LARGE SCALE GENOMIC DNA]</scope>
    <source>
        <strain evidence="12 13">2205BS29-5</strain>
    </source>
</reference>
<comment type="catalytic activity">
    <reaction evidence="1">
        <text>ATP + protein L-histidine = ADP + protein N-phospho-L-histidine.</text>
        <dbReference type="EC" id="2.7.13.3"/>
    </reaction>
</comment>
<dbReference type="Pfam" id="PF02518">
    <property type="entry name" value="HATPase_c"/>
    <property type="match status" value="1"/>
</dbReference>
<evidence type="ECO:0000256" key="2">
    <source>
        <dbReference type="ARBA" id="ARBA00004370"/>
    </source>
</evidence>
<evidence type="ECO:0000256" key="6">
    <source>
        <dbReference type="ARBA" id="ARBA00022692"/>
    </source>
</evidence>
<dbReference type="InterPro" id="IPR003594">
    <property type="entry name" value="HATPase_dom"/>
</dbReference>